<protein>
    <submittedName>
        <fullName evidence="4">Uncharacterized protein</fullName>
    </submittedName>
</protein>
<keyword evidence="1" id="KW-0175">Coiled coil</keyword>
<proteinExistence type="predicted"/>
<keyword evidence="3" id="KW-1133">Transmembrane helix</keyword>
<accession>A0A7S3ALK4</accession>
<feature type="compositionally biased region" description="Basic and acidic residues" evidence="2">
    <location>
        <begin position="717"/>
        <end position="727"/>
    </location>
</feature>
<feature type="region of interest" description="Disordered" evidence="2">
    <location>
        <begin position="638"/>
        <end position="744"/>
    </location>
</feature>
<feature type="region of interest" description="Disordered" evidence="2">
    <location>
        <begin position="90"/>
        <end position="156"/>
    </location>
</feature>
<feature type="compositionally biased region" description="Acidic residues" evidence="2">
    <location>
        <begin position="435"/>
        <end position="444"/>
    </location>
</feature>
<evidence type="ECO:0000256" key="3">
    <source>
        <dbReference type="SAM" id="Phobius"/>
    </source>
</evidence>
<dbReference type="EMBL" id="HBHX01012477">
    <property type="protein sequence ID" value="CAE0106288.1"/>
    <property type="molecule type" value="Transcribed_RNA"/>
</dbReference>
<keyword evidence="3" id="KW-0472">Membrane</keyword>
<feature type="compositionally biased region" description="Pro residues" evidence="2">
    <location>
        <begin position="107"/>
        <end position="139"/>
    </location>
</feature>
<evidence type="ECO:0000256" key="2">
    <source>
        <dbReference type="SAM" id="MobiDB-lite"/>
    </source>
</evidence>
<sequence length="744" mass="80798">MSDLDVEATASISVAYTARFSLRLELATVTLAPASVLVTVQLRVADTSAAATLKSTIDSMSAAEHRSLLNDTGLAVSVLSVEPSTIYDLSAAPRDPPLVTPTEVRRPPLPFLPALNPSPPTPAPSPAPPVSSPAPPAQSPPQVASIEGQTSSPPSPQVALIEVQPLNALSSEGARSSGGLVGIAAALLAACVCVGFICVFRRRRQQQQRANVQRSAAPPPDEMKPGSADCAHTEAAEGVLKRRCSFGRGLNRGSLHLKSKRSTEAVDVISRDAVSAAAVAQMDESKQALKQANLELSQIVQDSEAEEAELREELARLQLEDADLSEELRQVQQDSEQLMCEEEVDDALQELQEAKSELFQASREQETEQAEAMEELGRLSDDLEHLQFEIEMEAEMVRESQELSCSSHAQGDDGDASSGGAGDDGQLGATSIDADSIDDNEMDGDGCVRQRGSRSGRMGRRRQAEQDRWRVHVSKFYETLEAGRMRKAELVQRCAEESAAIQEEMTMQQRALRVVVEQLARERERWDLLADADLSTVRAKAETVQKERVEQARRQVAAKVGQAREAVECAREERKMRRGHWEMAVEATSDEVDVLELRVHDVANQIDTLKFRSSSAVRNAVNTFNALSVAAERGQVDIHHTRNSRTMSKPGSHCEPNGNVSNSVVALRKRVQSSAEKRRTGAHLADKSTYSLPQPMLLPQPSNMAKTQGSCEGGPLELHESQDRQRSGGDLQPSGDHPGVSEHV</sequence>
<evidence type="ECO:0000256" key="1">
    <source>
        <dbReference type="SAM" id="Coils"/>
    </source>
</evidence>
<feature type="transmembrane region" description="Helical" evidence="3">
    <location>
        <begin position="179"/>
        <end position="200"/>
    </location>
</feature>
<keyword evidence="3" id="KW-0812">Transmembrane</keyword>
<dbReference type="AlphaFoldDB" id="A0A7S3ALK4"/>
<feature type="coiled-coil region" evidence="1">
    <location>
        <begin position="282"/>
        <end position="371"/>
    </location>
</feature>
<feature type="region of interest" description="Disordered" evidence="2">
    <location>
        <begin position="397"/>
        <end position="465"/>
    </location>
</feature>
<reference evidence="4" key="1">
    <citation type="submission" date="2021-01" db="EMBL/GenBank/DDBJ databases">
        <authorList>
            <person name="Corre E."/>
            <person name="Pelletier E."/>
            <person name="Niang G."/>
            <person name="Scheremetjew M."/>
            <person name="Finn R."/>
            <person name="Kale V."/>
            <person name="Holt S."/>
            <person name="Cochrane G."/>
            <person name="Meng A."/>
            <person name="Brown T."/>
            <person name="Cohen L."/>
        </authorList>
    </citation>
    <scope>NUCLEOTIDE SEQUENCE</scope>
    <source>
        <strain evidence="4">CCMP281</strain>
    </source>
</reference>
<evidence type="ECO:0000313" key="4">
    <source>
        <dbReference type="EMBL" id="CAE0106288.1"/>
    </source>
</evidence>
<organism evidence="4">
    <name type="scientific">Haptolina ericina</name>
    <dbReference type="NCBI Taxonomy" id="156174"/>
    <lineage>
        <taxon>Eukaryota</taxon>
        <taxon>Haptista</taxon>
        <taxon>Haptophyta</taxon>
        <taxon>Prymnesiophyceae</taxon>
        <taxon>Prymnesiales</taxon>
        <taxon>Prymnesiaceae</taxon>
        <taxon>Haptolina</taxon>
    </lineage>
</organism>
<name>A0A7S3ALK4_9EUKA</name>
<gene>
    <name evidence="4" type="ORF">HERI1096_LOCUS6947</name>
</gene>
<feature type="region of interest" description="Disordered" evidence="2">
    <location>
        <begin position="209"/>
        <end position="229"/>
    </location>
</feature>
<feature type="compositionally biased region" description="Basic residues" evidence="2">
    <location>
        <begin position="451"/>
        <end position="461"/>
    </location>
</feature>
<feature type="compositionally biased region" description="Low complexity" evidence="2">
    <location>
        <begin position="692"/>
        <end position="701"/>
    </location>
</feature>